<evidence type="ECO:0000256" key="1">
    <source>
        <dbReference type="SAM" id="Coils"/>
    </source>
</evidence>
<protein>
    <submittedName>
        <fullName evidence="3">Uncharacterized protein</fullName>
    </submittedName>
</protein>
<name>A4S9H2_OSTLU</name>
<gene>
    <name evidence="3" type="ORF">OSTLU_93900</name>
</gene>
<accession>A4S9H2</accession>
<feature type="coiled-coil region" evidence="1">
    <location>
        <begin position="73"/>
        <end position="103"/>
    </location>
</feature>
<dbReference type="GeneID" id="5006105"/>
<dbReference type="EMBL" id="CP000596">
    <property type="protein sequence ID" value="ABP00227.1"/>
    <property type="molecule type" value="Genomic_DNA"/>
</dbReference>
<feature type="compositionally biased region" description="Basic and acidic residues" evidence="2">
    <location>
        <begin position="1"/>
        <end position="13"/>
    </location>
</feature>
<dbReference type="OrthoDB" id="10533946at2759"/>
<evidence type="ECO:0000313" key="3">
    <source>
        <dbReference type="EMBL" id="ABP00227.1"/>
    </source>
</evidence>
<dbReference type="AlphaFoldDB" id="A4S9H2"/>
<evidence type="ECO:0000256" key="2">
    <source>
        <dbReference type="SAM" id="MobiDB-lite"/>
    </source>
</evidence>
<dbReference type="Gramene" id="ABP00227">
    <property type="protein sequence ID" value="ABP00227"/>
    <property type="gene ID" value="OSTLU_93900"/>
</dbReference>
<keyword evidence="4" id="KW-1185">Reference proteome</keyword>
<dbReference type="KEGG" id="olu:OSTLU_93900"/>
<feature type="region of interest" description="Disordered" evidence="2">
    <location>
        <begin position="114"/>
        <end position="147"/>
    </location>
</feature>
<dbReference type="Pfam" id="PF10175">
    <property type="entry name" value="MPP6"/>
    <property type="match status" value="1"/>
</dbReference>
<evidence type="ECO:0000313" key="4">
    <source>
        <dbReference type="Proteomes" id="UP000001568"/>
    </source>
</evidence>
<dbReference type="Proteomes" id="UP000001568">
    <property type="component" value="Chromosome 16"/>
</dbReference>
<dbReference type="OMA" id="PIPCDGV"/>
<proteinExistence type="predicted"/>
<dbReference type="HOGENOM" id="CLU_1771177_0_0_1"/>
<keyword evidence="1" id="KW-0175">Coiled coil</keyword>
<feature type="region of interest" description="Disordered" evidence="2">
    <location>
        <begin position="1"/>
        <end position="26"/>
    </location>
</feature>
<organism evidence="3 4">
    <name type="scientific">Ostreococcus lucimarinus (strain CCE9901)</name>
    <dbReference type="NCBI Taxonomy" id="436017"/>
    <lineage>
        <taxon>Eukaryota</taxon>
        <taxon>Viridiplantae</taxon>
        <taxon>Chlorophyta</taxon>
        <taxon>Mamiellophyceae</taxon>
        <taxon>Mamiellales</taxon>
        <taxon>Bathycoccaceae</taxon>
        <taxon>Ostreococcus</taxon>
    </lineage>
</organism>
<dbReference type="RefSeq" id="XP_001421933.1">
    <property type="nucleotide sequence ID" value="XM_001421896.1"/>
</dbReference>
<sequence>MQRAKEKERREDDASASAALIPANKNAVDDRPEPAIFAKNRALINLPKIRKKEDAAAEVPFNGLGRISFGGANPEVELAHEKLKEQRRQLKALKQARASNDADVADDEMAAAAFAAKKSKKKRTAGSDFGFVKPPALDSKKQKKGQH</sequence>
<reference evidence="3 4" key="1">
    <citation type="journal article" date="2007" name="Proc. Natl. Acad. Sci. U.S.A.">
        <title>The tiny eukaryote Ostreococcus provides genomic insights into the paradox of plankton speciation.</title>
        <authorList>
            <person name="Palenik B."/>
            <person name="Grimwood J."/>
            <person name="Aerts A."/>
            <person name="Rouze P."/>
            <person name="Salamov A."/>
            <person name="Putnam N."/>
            <person name="Dupont C."/>
            <person name="Jorgensen R."/>
            <person name="Derelle E."/>
            <person name="Rombauts S."/>
            <person name="Zhou K."/>
            <person name="Otillar R."/>
            <person name="Merchant S.S."/>
            <person name="Podell S."/>
            <person name="Gaasterland T."/>
            <person name="Napoli C."/>
            <person name="Gendler K."/>
            <person name="Manuell A."/>
            <person name="Tai V."/>
            <person name="Vallon O."/>
            <person name="Piganeau G."/>
            <person name="Jancek S."/>
            <person name="Heijde M."/>
            <person name="Jabbari K."/>
            <person name="Bowler C."/>
            <person name="Lohr M."/>
            <person name="Robbens S."/>
            <person name="Werner G."/>
            <person name="Dubchak I."/>
            <person name="Pazour G.J."/>
            <person name="Ren Q."/>
            <person name="Paulsen I."/>
            <person name="Delwiche C."/>
            <person name="Schmutz J."/>
            <person name="Rokhsar D."/>
            <person name="Van de Peer Y."/>
            <person name="Moreau H."/>
            <person name="Grigoriev I.V."/>
        </authorList>
    </citation>
    <scope>NUCLEOTIDE SEQUENCE [LARGE SCALE GENOMIC DNA]</scope>
    <source>
        <strain evidence="3 4">CCE9901</strain>
    </source>
</reference>